<feature type="compositionally biased region" description="Basic and acidic residues" evidence="1">
    <location>
        <begin position="28"/>
        <end position="40"/>
    </location>
</feature>
<name>A0A1Y3PYV8_9BACI</name>
<evidence type="ECO:0000256" key="1">
    <source>
        <dbReference type="SAM" id="MobiDB-lite"/>
    </source>
</evidence>
<organism evidence="2 3">
    <name type="scientific">Bacillus thermozeamaize</name>
    <dbReference type="NCBI Taxonomy" id="230954"/>
    <lineage>
        <taxon>Bacteria</taxon>
        <taxon>Bacillati</taxon>
        <taxon>Bacillota</taxon>
        <taxon>Bacilli</taxon>
        <taxon>Bacillales</taxon>
        <taxon>Bacillaceae</taxon>
        <taxon>Bacillus</taxon>
    </lineage>
</organism>
<evidence type="ECO:0000313" key="2">
    <source>
        <dbReference type="EMBL" id="OUM90378.1"/>
    </source>
</evidence>
<reference evidence="3" key="1">
    <citation type="submission" date="2016-06" db="EMBL/GenBank/DDBJ databases">
        <authorList>
            <person name="Nascimento L."/>
            <person name="Pereira R.V."/>
            <person name="Martins L.F."/>
            <person name="Quaggio R.B."/>
            <person name="Silva A.M."/>
            <person name="Setubal J.C."/>
        </authorList>
    </citation>
    <scope>NUCLEOTIDE SEQUENCE [LARGE SCALE GENOMIC DNA]</scope>
</reference>
<dbReference type="AlphaFoldDB" id="A0A1Y3PYV8"/>
<gene>
    <name evidence="2" type="ORF">BAA01_16175</name>
</gene>
<proteinExistence type="predicted"/>
<feature type="region of interest" description="Disordered" evidence="1">
    <location>
        <begin position="1"/>
        <end position="40"/>
    </location>
</feature>
<feature type="compositionally biased region" description="Low complexity" evidence="1">
    <location>
        <begin position="1"/>
        <end position="21"/>
    </location>
</feature>
<evidence type="ECO:0000313" key="3">
    <source>
        <dbReference type="Proteomes" id="UP000196475"/>
    </source>
</evidence>
<sequence>MIRYGAKAKSSGVKAKHAGASVQVPKAKHAEDKEKYTGDKAIQRETVGEVVRGFTKTRASG</sequence>
<protein>
    <submittedName>
        <fullName evidence="2">Uncharacterized protein</fullName>
    </submittedName>
</protein>
<dbReference type="Proteomes" id="UP000196475">
    <property type="component" value="Unassembled WGS sequence"/>
</dbReference>
<comment type="caution">
    <text evidence="2">The sequence shown here is derived from an EMBL/GenBank/DDBJ whole genome shotgun (WGS) entry which is preliminary data.</text>
</comment>
<accession>A0A1Y3PYV8</accession>
<dbReference type="EMBL" id="LZRT01000019">
    <property type="protein sequence ID" value="OUM90378.1"/>
    <property type="molecule type" value="Genomic_DNA"/>
</dbReference>